<reference evidence="8 9" key="1">
    <citation type="journal article" date="2016" name="Nat. Commun.">
        <title>Thousands of microbial genomes shed light on interconnected biogeochemical processes in an aquifer system.</title>
        <authorList>
            <person name="Anantharaman K."/>
            <person name="Brown C.T."/>
            <person name="Hug L.A."/>
            <person name="Sharon I."/>
            <person name="Castelle C.J."/>
            <person name="Probst A.J."/>
            <person name="Thomas B.C."/>
            <person name="Singh A."/>
            <person name="Wilkins M.J."/>
            <person name="Karaoz U."/>
            <person name="Brodie E.L."/>
            <person name="Williams K.H."/>
            <person name="Hubbard S.S."/>
            <person name="Banfield J.F."/>
        </authorList>
    </citation>
    <scope>NUCLEOTIDE SEQUENCE [LARGE SCALE GENOMIC DNA]</scope>
    <source>
        <strain evidence="9">RIFCSPLOWO2_12_FULL_64_10</strain>
    </source>
</reference>
<feature type="transmembrane region" description="Helical" evidence="6">
    <location>
        <begin position="341"/>
        <end position="361"/>
    </location>
</feature>
<dbReference type="PANTHER" id="PTHR42770:SF7">
    <property type="entry name" value="MEMBRANE PROTEIN"/>
    <property type="match status" value="1"/>
</dbReference>
<dbReference type="Pfam" id="PF00582">
    <property type="entry name" value="Usp"/>
    <property type="match status" value="1"/>
</dbReference>
<dbReference type="EMBL" id="MFKF01000114">
    <property type="protein sequence ID" value="OGG54041.1"/>
    <property type="molecule type" value="Genomic_DNA"/>
</dbReference>
<evidence type="ECO:0000256" key="1">
    <source>
        <dbReference type="ARBA" id="ARBA00004651"/>
    </source>
</evidence>
<dbReference type="GO" id="GO:0022857">
    <property type="term" value="F:transmembrane transporter activity"/>
    <property type="evidence" value="ECO:0007669"/>
    <property type="project" value="InterPro"/>
</dbReference>
<keyword evidence="2" id="KW-1003">Cell membrane</keyword>
<dbReference type="GO" id="GO:0005886">
    <property type="term" value="C:plasma membrane"/>
    <property type="evidence" value="ECO:0007669"/>
    <property type="project" value="UniProtKB-SubCell"/>
</dbReference>
<feature type="transmembrane region" description="Helical" evidence="6">
    <location>
        <begin position="178"/>
        <end position="201"/>
    </location>
</feature>
<name>A0A1F6CYC2_HANXR</name>
<dbReference type="InterPro" id="IPR002293">
    <property type="entry name" value="AA/rel_permease1"/>
</dbReference>
<protein>
    <recommendedName>
        <fullName evidence="7">UspA domain-containing protein</fullName>
    </recommendedName>
</protein>
<evidence type="ECO:0000256" key="3">
    <source>
        <dbReference type="ARBA" id="ARBA00022692"/>
    </source>
</evidence>
<evidence type="ECO:0000259" key="7">
    <source>
        <dbReference type="Pfam" id="PF00582"/>
    </source>
</evidence>
<proteinExistence type="predicted"/>
<sequence>MLLKRPRNVNSTRAAAILYGDWGTSKAYVLGIAFALAGYASFHLILAMAAFTAIVGINYIWVCKHYPDGGGVYSSVRHRNRTLAVIGALLLIADYTVTASLSTLDAFHYLGLQNPEWWTVGTLALIGFVNYFGPRHSGSLAVAIALPAVLVVLVLAAASLPHLGQVHTVPMAGGVKSYWLGFVGIILALSGVEAIANMTGVMQVDRGSSEDHPTVHLTARRAILPVMLEVTVFTALLGLAMHAIPDLSGHTEDMLRYMGEYFVGPWFARIVSVVFGLLLFSAANTALLDLIAIMYLMSRDHEMPRPFSHLNRYGVPHIPLAVATLLPIIVVLVSPDVTSLAALYAIGVVGAITINLGACSTNFKLNLARHERILMMATFVVTACVELTIAYEKSHALVFAFSVLGVGLATRSVARALHNRRERAERLVPPPPEPAPLPAFQGALPVNAILVAVRGATDTLRFAAEEARMRSAALYVLFVREINVSVFGGESFAEDTEARRVFEKAKEVAGETPMIPIYAVSDAPEDVILDQAATLGVDYVILGSTARARMVRLLKGDVVTRIAERLPEEIKLLIYG</sequence>
<dbReference type="Gene3D" id="3.40.50.620">
    <property type="entry name" value="HUPs"/>
    <property type="match status" value="1"/>
</dbReference>
<dbReference type="AlphaFoldDB" id="A0A1F6CYC2"/>
<accession>A0A1F6CYC2</accession>
<dbReference type="Pfam" id="PF13520">
    <property type="entry name" value="AA_permease_2"/>
    <property type="match status" value="1"/>
</dbReference>
<feature type="transmembrane region" description="Helical" evidence="6">
    <location>
        <begin position="116"/>
        <end position="133"/>
    </location>
</feature>
<evidence type="ECO:0000313" key="8">
    <source>
        <dbReference type="EMBL" id="OGG54041.1"/>
    </source>
</evidence>
<evidence type="ECO:0000256" key="6">
    <source>
        <dbReference type="SAM" id="Phobius"/>
    </source>
</evidence>
<feature type="transmembrane region" description="Helical" evidence="6">
    <location>
        <begin position="397"/>
        <end position="417"/>
    </location>
</feature>
<dbReference type="InterPro" id="IPR014729">
    <property type="entry name" value="Rossmann-like_a/b/a_fold"/>
</dbReference>
<dbReference type="Gene3D" id="1.20.1740.10">
    <property type="entry name" value="Amino acid/polyamine transporter I"/>
    <property type="match status" value="1"/>
</dbReference>
<evidence type="ECO:0000256" key="4">
    <source>
        <dbReference type="ARBA" id="ARBA00022989"/>
    </source>
</evidence>
<feature type="transmembrane region" description="Helical" evidence="6">
    <location>
        <begin position="373"/>
        <end position="391"/>
    </location>
</feature>
<dbReference type="PANTHER" id="PTHR42770">
    <property type="entry name" value="AMINO ACID TRANSPORTER-RELATED"/>
    <property type="match status" value="1"/>
</dbReference>
<feature type="transmembrane region" description="Helical" evidence="6">
    <location>
        <begin position="82"/>
        <end position="104"/>
    </location>
</feature>
<evidence type="ECO:0000256" key="5">
    <source>
        <dbReference type="ARBA" id="ARBA00023136"/>
    </source>
</evidence>
<feature type="transmembrane region" description="Helical" evidence="6">
    <location>
        <begin position="140"/>
        <end position="158"/>
    </location>
</feature>
<keyword evidence="5 6" id="KW-0472">Membrane</keyword>
<dbReference type="InterPro" id="IPR050367">
    <property type="entry name" value="APC_superfamily"/>
</dbReference>
<gene>
    <name evidence="8" type="ORF">A3F84_06300</name>
</gene>
<organism evidence="8 9">
    <name type="scientific">Handelsmanbacteria sp. (strain RIFCSPLOWO2_12_FULL_64_10)</name>
    <dbReference type="NCBI Taxonomy" id="1817868"/>
    <lineage>
        <taxon>Bacteria</taxon>
        <taxon>Candidatus Handelsmaniibacteriota</taxon>
    </lineage>
</organism>
<keyword evidence="4 6" id="KW-1133">Transmembrane helix</keyword>
<keyword evidence="3 6" id="KW-0812">Transmembrane</keyword>
<feature type="transmembrane region" description="Helical" evidence="6">
    <location>
        <begin position="222"/>
        <end position="244"/>
    </location>
</feature>
<evidence type="ECO:0000256" key="2">
    <source>
        <dbReference type="ARBA" id="ARBA00022475"/>
    </source>
</evidence>
<feature type="transmembrane region" description="Helical" evidence="6">
    <location>
        <begin position="28"/>
        <end position="61"/>
    </location>
</feature>
<feature type="transmembrane region" description="Helical" evidence="6">
    <location>
        <begin position="318"/>
        <end position="335"/>
    </location>
</feature>
<feature type="transmembrane region" description="Helical" evidence="6">
    <location>
        <begin position="264"/>
        <end position="297"/>
    </location>
</feature>
<evidence type="ECO:0000313" key="9">
    <source>
        <dbReference type="Proteomes" id="UP000178606"/>
    </source>
</evidence>
<dbReference type="InterPro" id="IPR006016">
    <property type="entry name" value="UspA"/>
</dbReference>
<dbReference type="Proteomes" id="UP000178606">
    <property type="component" value="Unassembled WGS sequence"/>
</dbReference>
<feature type="domain" description="UspA" evidence="7">
    <location>
        <begin position="448"/>
        <end position="566"/>
    </location>
</feature>
<comment type="caution">
    <text evidence="8">The sequence shown here is derived from an EMBL/GenBank/DDBJ whole genome shotgun (WGS) entry which is preliminary data.</text>
</comment>
<dbReference type="SUPFAM" id="SSF52402">
    <property type="entry name" value="Adenine nucleotide alpha hydrolases-like"/>
    <property type="match status" value="1"/>
</dbReference>
<comment type="subcellular location">
    <subcellularLocation>
        <location evidence="1">Cell membrane</location>
        <topology evidence="1">Multi-pass membrane protein</topology>
    </subcellularLocation>
</comment>